<organism evidence="2 3">
    <name type="scientific">Triticum turgidum subsp. durum</name>
    <name type="common">Durum wheat</name>
    <name type="synonym">Triticum durum</name>
    <dbReference type="NCBI Taxonomy" id="4567"/>
    <lineage>
        <taxon>Eukaryota</taxon>
        <taxon>Viridiplantae</taxon>
        <taxon>Streptophyta</taxon>
        <taxon>Embryophyta</taxon>
        <taxon>Tracheophyta</taxon>
        <taxon>Spermatophyta</taxon>
        <taxon>Magnoliopsida</taxon>
        <taxon>Liliopsida</taxon>
        <taxon>Poales</taxon>
        <taxon>Poaceae</taxon>
        <taxon>BOP clade</taxon>
        <taxon>Pooideae</taxon>
        <taxon>Triticodae</taxon>
        <taxon>Triticeae</taxon>
        <taxon>Triticinae</taxon>
        <taxon>Triticum</taxon>
    </lineage>
</organism>
<sequence length="109" mass="11673">MVAVQGAINVGVTIGSILLAGNSLQIMYSSLVPGGPLKLYHFIIAVDFILPVVMYNMVVSPPRRSVVYMTNVAIMVLFTGLGVIGAVASVRKLVLNAGRFKLFNDHVVK</sequence>
<dbReference type="AlphaFoldDB" id="A0A9R0VCD1"/>
<name>A0A9R0VCD1_TRITD</name>
<feature type="transmembrane region" description="Helical" evidence="1">
    <location>
        <begin position="6"/>
        <end position="27"/>
    </location>
</feature>
<accession>A0A9R0VCD1</accession>
<dbReference type="EMBL" id="LT934112">
    <property type="protein sequence ID" value="VAH23539.1"/>
    <property type="molecule type" value="Genomic_DNA"/>
</dbReference>
<evidence type="ECO:0000313" key="3">
    <source>
        <dbReference type="Proteomes" id="UP000324705"/>
    </source>
</evidence>
<keyword evidence="3" id="KW-1185">Reference proteome</keyword>
<dbReference type="Gramene" id="TRITD1Bv1G222170.4">
    <property type="protein sequence ID" value="TRITD1Bv1G222170.4"/>
    <property type="gene ID" value="TRITD1Bv1G222170"/>
</dbReference>
<keyword evidence="1" id="KW-0472">Membrane</keyword>
<evidence type="ECO:0008006" key="4">
    <source>
        <dbReference type="Google" id="ProtNLM"/>
    </source>
</evidence>
<keyword evidence="1" id="KW-0812">Transmembrane</keyword>
<evidence type="ECO:0000313" key="2">
    <source>
        <dbReference type="EMBL" id="VAH23539.1"/>
    </source>
</evidence>
<evidence type="ECO:0000256" key="1">
    <source>
        <dbReference type="SAM" id="Phobius"/>
    </source>
</evidence>
<reference evidence="2 3" key="1">
    <citation type="submission" date="2017-09" db="EMBL/GenBank/DDBJ databases">
        <authorList>
            <consortium name="International Durum Wheat Genome Sequencing Consortium (IDWGSC)"/>
            <person name="Milanesi L."/>
        </authorList>
    </citation>
    <scope>NUCLEOTIDE SEQUENCE [LARGE SCALE GENOMIC DNA]</scope>
    <source>
        <strain evidence="3">cv. Svevo</strain>
    </source>
</reference>
<protein>
    <recommendedName>
        <fullName evidence="4">Amino acid transporter transmembrane domain-containing protein</fullName>
    </recommendedName>
</protein>
<feature type="transmembrane region" description="Helical" evidence="1">
    <location>
        <begin position="65"/>
        <end position="90"/>
    </location>
</feature>
<keyword evidence="1" id="KW-1133">Transmembrane helix</keyword>
<feature type="transmembrane region" description="Helical" evidence="1">
    <location>
        <begin position="39"/>
        <end position="59"/>
    </location>
</feature>
<gene>
    <name evidence="2" type="ORF">TRITD_1Bv1G222170</name>
</gene>
<proteinExistence type="predicted"/>
<dbReference type="Proteomes" id="UP000324705">
    <property type="component" value="Chromosome 1B"/>
</dbReference>